<dbReference type="EMBL" id="JQOF01000015">
    <property type="protein sequence ID" value="KGA40412.1"/>
    <property type="molecule type" value="Genomic_DNA"/>
</dbReference>
<organism evidence="2 3">
    <name type="scientific">Pectobacterium odoriferum</name>
    <dbReference type="NCBI Taxonomy" id="78398"/>
    <lineage>
        <taxon>Bacteria</taxon>
        <taxon>Pseudomonadati</taxon>
        <taxon>Pseudomonadota</taxon>
        <taxon>Gammaproteobacteria</taxon>
        <taxon>Enterobacterales</taxon>
        <taxon>Pectobacteriaceae</taxon>
        <taxon>Pectobacterium</taxon>
    </lineage>
</organism>
<name>A0ABR4VLZ4_9GAMM</name>
<sequence>METTSIWVTPSTWFSFLTAIITICGWIITAKLAKTNISAQAKSNEINRLVEELYKNLDCIYNEMLSLIPEDADKKSAYYRFISLVKNTTFICQQINRLDSFQTVQFQLIGELRQSCTNDKKYDEKKIRITLLELQDIHERIKKSYIKKF</sequence>
<keyword evidence="1" id="KW-0472">Membrane</keyword>
<evidence type="ECO:0000313" key="2">
    <source>
        <dbReference type="EMBL" id="KGA40412.1"/>
    </source>
</evidence>
<evidence type="ECO:0000313" key="3">
    <source>
        <dbReference type="Proteomes" id="UP000029447"/>
    </source>
</evidence>
<evidence type="ECO:0008006" key="4">
    <source>
        <dbReference type="Google" id="ProtNLM"/>
    </source>
</evidence>
<dbReference type="Proteomes" id="UP000029447">
    <property type="component" value="Unassembled WGS sequence"/>
</dbReference>
<protein>
    <recommendedName>
        <fullName evidence="4">DUF2489 domain-containing protein</fullName>
    </recommendedName>
</protein>
<reference evidence="2 3" key="1">
    <citation type="submission" date="2014-08" db="EMBL/GenBank/DDBJ databases">
        <title>Genome sequences of NCPPB Pectobacterium isolates.</title>
        <authorList>
            <person name="Glover R.H."/>
            <person name="Sapp M."/>
            <person name="Elphinstone J."/>
        </authorList>
    </citation>
    <scope>NUCLEOTIDE SEQUENCE [LARGE SCALE GENOMIC DNA]</scope>
    <source>
        <strain evidence="2 3">NCPPB3841</strain>
    </source>
</reference>
<dbReference type="RefSeq" id="WP_044207023.1">
    <property type="nucleotide sequence ID" value="NZ_JQOF01000015.1"/>
</dbReference>
<gene>
    <name evidence="2" type="ORF">KU75_16895</name>
</gene>
<feature type="transmembrane region" description="Helical" evidence="1">
    <location>
        <begin position="12"/>
        <end position="33"/>
    </location>
</feature>
<keyword evidence="1" id="KW-1133">Transmembrane helix</keyword>
<proteinExistence type="predicted"/>
<keyword evidence="1" id="KW-0812">Transmembrane</keyword>
<comment type="caution">
    <text evidence="2">The sequence shown here is derived from an EMBL/GenBank/DDBJ whole genome shotgun (WGS) entry which is preliminary data.</text>
</comment>
<accession>A0ABR4VLZ4</accession>
<evidence type="ECO:0000256" key="1">
    <source>
        <dbReference type="SAM" id="Phobius"/>
    </source>
</evidence>
<keyword evidence="3" id="KW-1185">Reference proteome</keyword>